<evidence type="ECO:0000313" key="2">
    <source>
        <dbReference type="EMBL" id="CAG5125136.1"/>
    </source>
</evidence>
<accession>A0A8S3ZDK1</accession>
<organism evidence="2 3">
    <name type="scientific">Candidula unifasciata</name>
    <dbReference type="NCBI Taxonomy" id="100452"/>
    <lineage>
        <taxon>Eukaryota</taxon>
        <taxon>Metazoa</taxon>
        <taxon>Spiralia</taxon>
        <taxon>Lophotrochozoa</taxon>
        <taxon>Mollusca</taxon>
        <taxon>Gastropoda</taxon>
        <taxon>Heterobranchia</taxon>
        <taxon>Euthyneura</taxon>
        <taxon>Panpulmonata</taxon>
        <taxon>Eupulmonata</taxon>
        <taxon>Stylommatophora</taxon>
        <taxon>Helicina</taxon>
        <taxon>Helicoidea</taxon>
        <taxon>Geomitridae</taxon>
        <taxon>Candidula</taxon>
    </lineage>
</organism>
<reference evidence="2" key="1">
    <citation type="submission" date="2021-04" db="EMBL/GenBank/DDBJ databases">
        <authorList>
            <consortium name="Molecular Ecology Group"/>
        </authorList>
    </citation>
    <scope>NUCLEOTIDE SEQUENCE</scope>
</reference>
<dbReference type="SUPFAM" id="SSF49562">
    <property type="entry name" value="C2 domain (Calcium/lipid-binding domain, CaLB)"/>
    <property type="match status" value="1"/>
</dbReference>
<keyword evidence="3" id="KW-1185">Reference proteome</keyword>
<gene>
    <name evidence="2" type="ORF">CUNI_LOCUS10694</name>
</gene>
<dbReference type="AlphaFoldDB" id="A0A8S3ZDK1"/>
<dbReference type="OrthoDB" id="10259057at2759"/>
<feature type="non-terminal residue" evidence="2">
    <location>
        <position position="132"/>
    </location>
</feature>
<evidence type="ECO:0000313" key="3">
    <source>
        <dbReference type="Proteomes" id="UP000678393"/>
    </source>
</evidence>
<dbReference type="Gene3D" id="2.60.40.150">
    <property type="entry name" value="C2 domain"/>
    <property type="match status" value="1"/>
</dbReference>
<proteinExistence type="predicted"/>
<dbReference type="EMBL" id="CAJHNH020001963">
    <property type="protein sequence ID" value="CAG5125136.1"/>
    <property type="molecule type" value="Genomic_DNA"/>
</dbReference>
<feature type="region of interest" description="Disordered" evidence="1">
    <location>
        <begin position="12"/>
        <end position="58"/>
    </location>
</feature>
<comment type="caution">
    <text evidence="2">The sequence shown here is derived from an EMBL/GenBank/DDBJ whole genome shotgun (WGS) entry which is preliminary data.</text>
</comment>
<feature type="compositionally biased region" description="Polar residues" evidence="1">
    <location>
        <begin position="40"/>
        <end position="49"/>
    </location>
</feature>
<feature type="compositionally biased region" description="Polar residues" evidence="1">
    <location>
        <begin position="12"/>
        <end position="24"/>
    </location>
</feature>
<dbReference type="Proteomes" id="UP000678393">
    <property type="component" value="Unassembled WGS sequence"/>
</dbReference>
<protein>
    <submittedName>
        <fullName evidence="2">Uncharacterized protein</fullName>
    </submittedName>
</protein>
<name>A0A8S3ZDK1_9EUPU</name>
<sequence length="132" mass="14560">MFSILKQIPFTVPTSPHGTTSTRSGFKKADHRSMEDAPSSGKSEPTSPTGKRPSVEIPGAYALGSIDPSLYKVADEDDHYDIPPDHIGRVWFATEYERETEKLMVTLIKAKNLPSRTQGVDNACDPFIIIII</sequence>
<evidence type="ECO:0000256" key="1">
    <source>
        <dbReference type="SAM" id="MobiDB-lite"/>
    </source>
</evidence>
<dbReference type="InterPro" id="IPR035892">
    <property type="entry name" value="C2_domain_sf"/>
</dbReference>